<name>A0A8X6ISK3_TRICU</name>
<comment type="caution">
    <text evidence="1">The sequence shown here is derived from an EMBL/GenBank/DDBJ whole genome shotgun (WGS) entry which is preliminary data.</text>
</comment>
<protein>
    <submittedName>
        <fullName evidence="1">Uncharacterized protein</fullName>
    </submittedName>
</protein>
<keyword evidence="2" id="KW-1185">Reference proteome</keyword>
<proteinExistence type="predicted"/>
<organism evidence="1 2">
    <name type="scientific">Trichonephila clavata</name>
    <name type="common">Joro spider</name>
    <name type="synonym">Nephila clavata</name>
    <dbReference type="NCBI Taxonomy" id="2740835"/>
    <lineage>
        <taxon>Eukaryota</taxon>
        <taxon>Metazoa</taxon>
        <taxon>Ecdysozoa</taxon>
        <taxon>Arthropoda</taxon>
        <taxon>Chelicerata</taxon>
        <taxon>Arachnida</taxon>
        <taxon>Araneae</taxon>
        <taxon>Araneomorphae</taxon>
        <taxon>Entelegynae</taxon>
        <taxon>Araneoidea</taxon>
        <taxon>Nephilidae</taxon>
        <taxon>Trichonephila</taxon>
    </lineage>
</organism>
<dbReference type="AlphaFoldDB" id="A0A8X6ISK3"/>
<dbReference type="EMBL" id="BMAO01016678">
    <property type="protein sequence ID" value="GFR10320.1"/>
    <property type="molecule type" value="Genomic_DNA"/>
</dbReference>
<accession>A0A8X6ISK3</accession>
<reference evidence="1" key="1">
    <citation type="submission" date="2020-07" db="EMBL/GenBank/DDBJ databases">
        <title>Multicomponent nature underlies the extraordinary mechanical properties of spider dragline silk.</title>
        <authorList>
            <person name="Kono N."/>
            <person name="Nakamura H."/>
            <person name="Mori M."/>
            <person name="Yoshida Y."/>
            <person name="Ohtoshi R."/>
            <person name="Malay A.D."/>
            <person name="Moran D.A.P."/>
            <person name="Tomita M."/>
            <person name="Numata K."/>
            <person name="Arakawa K."/>
        </authorList>
    </citation>
    <scope>NUCLEOTIDE SEQUENCE</scope>
</reference>
<evidence type="ECO:0000313" key="1">
    <source>
        <dbReference type="EMBL" id="GFR10320.1"/>
    </source>
</evidence>
<gene>
    <name evidence="1" type="ORF">TNCT_77271</name>
</gene>
<evidence type="ECO:0000313" key="2">
    <source>
        <dbReference type="Proteomes" id="UP000887116"/>
    </source>
</evidence>
<dbReference type="Proteomes" id="UP000887116">
    <property type="component" value="Unassembled WGS sequence"/>
</dbReference>
<sequence>MLAQGLSSEKIDFCQHLISRLEGERRASVDARALLTYTFRVHRSRDTLSSYRQRSFLTSWTCFAFRLSRHEACRRLCLESECRADYWENFSRNENKISFFRKMEPLSIYEFYPILFPHPKTGPKTNLGGAKSLMDFENFPSEQGKVANLIRQ</sequence>